<feature type="transmembrane region" description="Helical" evidence="1">
    <location>
        <begin position="63"/>
        <end position="82"/>
    </location>
</feature>
<dbReference type="RefSeq" id="WP_004476241.1">
    <property type="nucleotide sequence ID" value="NZ_AHON02000044.1"/>
</dbReference>
<dbReference type="EMBL" id="AHON02000044">
    <property type="protein sequence ID" value="EKO33746.1"/>
    <property type="molecule type" value="Genomic_DNA"/>
</dbReference>
<evidence type="ECO:0000256" key="1">
    <source>
        <dbReference type="SAM" id="Phobius"/>
    </source>
</evidence>
<evidence type="ECO:0000313" key="2">
    <source>
        <dbReference type="EMBL" id="EKO33746.1"/>
    </source>
</evidence>
<sequence length="86" mass="10042">MVASGVQSSNIWEDDVLNRERIALFLENILKQKSGNYVLTINSPWGIFNRKNDQRFEGYKSMYIFQCVGGGFLKLCFPFIYIRHSK</sequence>
<reference evidence="2" key="1">
    <citation type="submission" date="2012-10" db="EMBL/GenBank/DDBJ databases">
        <authorList>
            <person name="Harkins D.M."/>
            <person name="Durkin A.S."/>
            <person name="Brinkac L.M."/>
            <person name="Haft D.H."/>
            <person name="Selengut J.D."/>
            <person name="Sanka R."/>
            <person name="DePew J."/>
            <person name="Purushe J."/>
            <person name="Matthias M.A."/>
            <person name="Vinetz J.M."/>
            <person name="Sutton G.G."/>
            <person name="Nierman W.C."/>
            <person name="Fouts D.E."/>
        </authorList>
    </citation>
    <scope>NUCLEOTIDE SEQUENCE [LARGE SCALE GENOMIC DNA]</scope>
    <source>
        <strain evidence="2">MOR084</strain>
    </source>
</reference>
<comment type="caution">
    <text evidence="2">The sequence shown here is derived from an EMBL/GenBank/DDBJ whole genome shotgun (WGS) entry which is preliminary data.</text>
</comment>
<keyword evidence="3" id="KW-1185">Reference proteome</keyword>
<proteinExistence type="predicted"/>
<gene>
    <name evidence="2" type="ORF">LEP1GSC179_2456</name>
</gene>
<keyword evidence="1" id="KW-0812">Transmembrane</keyword>
<dbReference type="AlphaFoldDB" id="A0A0E2BFP0"/>
<protein>
    <submittedName>
        <fullName evidence="2">Uncharacterized protein</fullName>
    </submittedName>
</protein>
<name>A0A0E2BFP0_9LEPT</name>
<dbReference type="Proteomes" id="UP000006329">
    <property type="component" value="Unassembled WGS sequence"/>
</dbReference>
<evidence type="ECO:0000313" key="3">
    <source>
        <dbReference type="Proteomes" id="UP000006329"/>
    </source>
</evidence>
<organism evidence="2 3">
    <name type="scientific">Leptospira santarosai str. MOR084</name>
    <dbReference type="NCBI Taxonomy" id="1049984"/>
    <lineage>
        <taxon>Bacteria</taxon>
        <taxon>Pseudomonadati</taxon>
        <taxon>Spirochaetota</taxon>
        <taxon>Spirochaetia</taxon>
        <taxon>Leptospirales</taxon>
        <taxon>Leptospiraceae</taxon>
        <taxon>Leptospira</taxon>
    </lineage>
</organism>
<keyword evidence="1" id="KW-0472">Membrane</keyword>
<accession>A0A0E2BFP0</accession>
<keyword evidence="1" id="KW-1133">Transmembrane helix</keyword>